<keyword evidence="3" id="KW-1185">Reference proteome</keyword>
<feature type="compositionally biased region" description="Basic and acidic residues" evidence="1">
    <location>
        <begin position="1"/>
        <end position="20"/>
    </location>
</feature>
<organism evidence="2 3">
    <name type="scientific">Oryza meyeriana var. granulata</name>
    <dbReference type="NCBI Taxonomy" id="110450"/>
    <lineage>
        <taxon>Eukaryota</taxon>
        <taxon>Viridiplantae</taxon>
        <taxon>Streptophyta</taxon>
        <taxon>Embryophyta</taxon>
        <taxon>Tracheophyta</taxon>
        <taxon>Spermatophyta</taxon>
        <taxon>Magnoliopsida</taxon>
        <taxon>Liliopsida</taxon>
        <taxon>Poales</taxon>
        <taxon>Poaceae</taxon>
        <taxon>BOP clade</taxon>
        <taxon>Oryzoideae</taxon>
        <taxon>Oryzeae</taxon>
        <taxon>Oryzinae</taxon>
        <taxon>Oryza</taxon>
        <taxon>Oryza meyeriana</taxon>
    </lineage>
</organism>
<dbReference type="EMBL" id="SPHZ02000010">
    <property type="protein sequence ID" value="KAF0896184.1"/>
    <property type="molecule type" value="Genomic_DNA"/>
</dbReference>
<name>A0A6G1C8R9_9ORYZ</name>
<proteinExistence type="predicted"/>
<feature type="region of interest" description="Disordered" evidence="1">
    <location>
        <begin position="1"/>
        <end position="60"/>
    </location>
</feature>
<dbReference type="Proteomes" id="UP000479710">
    <property type="component" value="Unassembled WGS sequence"/>
</dbReference>
<accession>A0A6G1C8R9</accession>
<evidence type="ECO:0000313" key="2">
    <source>
        <dbReference type="EMBL" id="KAF0896184.1"/>
    </source>
</evidence>
<reference evidence="2 3" key="1">
    <citation type="submission" date="2019-11" db="EMBL/GenBank/DDBJ databases">
        <title>Whole genome sequence of Oryza granulata.</title>
        <authorList>
            <person name="Li W."/>
        </authorList>
    </citation>
    <scope>NUCLEOTIDE SEQUENCE [LARGE SCALE GENOMIC DNA]</scope>
    <source>
        <strain evidence="3">cv. Menghai</strain>
        <tissue evidence="2">Leaf</tissue>
    </source>
</reference>
<dbReference type="AlphaFoldDB" id="A0A6G1C8R9"/>
<sequence length="60" mass="6279">MAVAEEKGGKEGRRPWREGEWGGGGGGEPEGLRASDPMAADCGGEVQQQRRAHTGRTTVA</sequence>
<protein>
    <submittedName>
        <fullName evidence="2">Uncharacterized protein</fullName>
    </submittedName>
</protein>
<evidence type="ECO:0000256" key="1">
    <source>
        <dbReference type="SAM" id="MobiDB-lite"/>
    </source>
</evidence>
<evidence type="ECO:0000313" key="3">
    <source>
        <dbReference type="Proteomes" id="UP000479710"/>
    </source>
</evidence>
<comment type="caution">
    <text evidence="2">The sequence shown here is derived from an EMBL/GenBank/DDBJ whole genome shotgun (WGS) entry which is preliminary data.</text>
</comment>
<gene>
    <name evidence="2" type="ORF">E2562_019673</name>
</gene>